<evidence type="ECO:0000313" key="4">
    <source>
        <dbReference type="Proteomes" id="UP000474159"/>
    </source>
</evidence>
<keyword evidence="3" id="KW-0378">Hydrolase</keyword>
<dbReference type="OrthoDB" id="13288at2"/>
<dbReference type="Gene3D" id="3.30.420.10">
    <property type="entry name" value="Ribonuclease H-like superfamily/Ribonuclease H"/>
    <property type="match status" value="1"/>
</dbReference>
<reference evidence="3 4" key="1">
    <citation type="submission" date="2019-09" db="EMBL/GenBank/DDBJ databases">
        <title>YIM 48816 draft genome.</title>
        <authorList>
            <person name="Jiang L."/>
        </authorList>
    </citation>
    <scope>NUCLEOTIDE SEQUENCE [LARGE SCALE GENOMIC DNA]</scope>
    <source>
        <strain evidence="3 4">YIM 48816</strain>
    </source>
</reference>
<dbReference type="CDD" id="cd05782">
    <property type="entry name" value="DNA_polB_like1_exo"/>
    <property type="match status" value="1"/>
</dbReference>
<organism evidence="3 4">
    <name type="scientific">Methylobacterium soli</name>
    <dbReference type="NCBI Taxonomy" id="553447"/>
    <lineage>
        <taxon>Bacteria</taxon>
        <taxon>Pseudomonadati</taxon>
        <taxon>Pseudomonadota</taxon>
        <taxon>Alphaproteobacteria</taxon>
        <taxon>Hyphomicrobiales</taxon>
        <taxon>Methylobacteriaceae</taxon>
        <taxon>Methylobacterium</taxon>
    </lineage>
</organism>
<dbReference type="Proteomes" id="UP000474159">
    <property type="component" value="Unassembled WGS sequence"/>
</dbReference>
<dbReference type="Pfam" id="PF10108">
    <property type="entry name" value="DNA_pol_B_exo2"/>
    <property type="match status" value="1"/>
</dbReference>
<feature type="region of interest" description="Disordered" evidence="1">
    <location>
        <begin position="1"/>
        <end position="27"/>
    </location>
</feature>
<protein>
    <submittedName>
        <fullName evidence="3">3'-5' exonuclease</fullName>
    </submittedName>
</protein>
<feature type="compositionally biased region" description="Polar residues" evidence="1">
    <location>
        <begin position="1"/>
        <end position="10"/>
    </location>
</feature>
<dbReference type="GO" id="GO:0003676">
    <property type="term" value="F:nucleic acid binding"/>
    <property type="evidence" value="ECO:0007669"/>
    <property type="project" value="InterPro"/>
</dbReference>
<proteinExistence type="predicted"/>
<dbReference type="InterPro" id="IPR019288">
    <property type="entry name" value="3'-5'_exonuclease_PolB-like"/>
</dbReference>
<dbReference type="InterPro" id="IPR012337">
    <property type="entry name" value="RNaseH-like_sf"/>
</dbReference>
<dbReference type="GO" id="GO:0004527">
    <property type="term" value="F:exonuclease activity"/>
    <property type="evidence" value="ECO:0007669"/>
    <property type="project" value="UniProtKB-KW"/>
</dbReference>
<comment type="caution">
    <text evidence="3">The sequence shown here is derived from an EMBL/GenBank/DDBJ whole genome shotgun (WGS) entry which is preliminary data.</text>
</comment>
<keyword evidence="4" id="KW-1185">Reference proteome</keyword>
<evidence type="ECO:0000259" key="2">
    <source>
        <dbReference type="Pfam" id="PF10108"/>
    </source>
</evidence>
<dbReference type="AlphaFoldDB" id="A0A6L3T5J4"/>
<gene>
    <name evidence="3" type="ORF">F6X53_04950</name>
</gene>
<name>A0A6L3T5J4_9HYPH</name>
<dbReference type="SUPFAM" id="SSF53098">
    <property type="entry name" value="Ribonuclease H-like"/>
    <property type="match status" value="1"/>
</dbReference>
<sequence length="319" mass="35481">MLSRIPQSGHTVARPGAPTHGSDLFGAAPARRVAAEDARREGWRSRGAAPVQAHDAVLALDIETVPDDLVPPDWPPDRFPKNAWHRVVAVSFIEAAIVRTPGEEREAYEVTACRSGGEAGWDEARLLRAFWRFFSGKRYRVVTWNGRSFDMPTLLVRSMMHGIDASAWYRRGTRWEGYASRFAPDWHADLMDVLSEYGASARLTLEEAAALLGLPGKMGEHGSQVADMIARGEAERVRAYCETDCLNLMVLYLRWALLTGRTDATAHDRSVAGLVRYLDAERAERPHLGRFLDAWRPASNSRPAFVAMPATGVRETKSL</sequence>
<dbReference type="EMBL" id="VZZK01000004">
    <property type="protein sequence ID" value="KAB1080549.1"/>
    <property type="molecule type" value="Genomic_DNA"/>
</dbReference>
<dbReference type="InterPro" id="IPR036397">
    <property type="entry name" value="RNaseH_sf"/>
</dbReference>
<keyword evidence="3" id="KW-0540">Nuclease</keyword>
<keyword evidence="3" id="KW-0269">Exonuclease</keyword>
<evidence type="ECO:0000256" key="1">
    <source>
        <dbReference type="SAM" id="MobiDB-lite"/>
    </source>
</evidence>
<evidence type="ECO:0000313" key="3">
    <source>
        <dbReference type="EMBL" id="KAB1080549.1"/>
    </source>
</evidence>
<feature type="domain" description="Predicted 3'-5' exonuclease PolB-like" evidence="2">
    <location>
        <begin position="79"/>
        <end position="295"/>
    </location>
</feature>
<accession>A0A6L3T5J4</accession>
<dbReference type="RefSeq" id="WP_150997820.1">
    <property type="nucleotide sequence ID" value="NZ_VZZK01000004.1"/>
</dbReference>